<dbReference type="InterPro" id="IPR051147">
    <property type="entry name" value="CFAP_domain-containing"/>
</dbReference>
<dbReference type="Ensembl" id="ENSCCRT00020046598.1">
    <property type="protein sequence ID" value="ENSCCRP00020042713.1"/>
    <property type="gene ID" value="ENSCCRG00020019014.1"/>
</dbReference>
<feature type="region of interest" description="Disordered" evidence="2">
    <location>
        <begin position="349"/>
        <end position="371"/>
    </location>
</feature>
<dbReference type="PANTHER" id="PTHR21683">
    <property type="entry name" value="COILED-COIL DOMAIN-CONTAINING PROTEIN 42 LIKE-2-LIKE-RELATED"/>
    <property type="match status" value="1"/>
</dbReference>
<dbReference type="InterPro" id="IPR025252">
    <property type="entry name" value="DUF4200"/>
</dbReference>
<evidence type="ECO:0000313" key="5">
    <source>
        <dbReference type="Proteomes" id="UP000694701"/>
    </source>
</evidence>
<feature type="region of interest" description="Disordered" evidence="2">
    <location>
        <begin position="194"/>
        <end position="256"/>
    </location>
</feature>
<dbReference type="Pfam" id="PF13863">
    <property type="entry name" value="DUF4200"/>
    <property type="match status" value="1"/>
</dbReference>
<accession>A0A8C2HH54</accession>
<evidence type="ECO:0000313" key="4">
    <source>
        <dbReference type="Ensembl" id="ENSCCRP00020042713.1"/>
    </source>
</evidence>
<organism evidence="4 5">
    <name type="scientific">Cyprinus carpio</name>
    <name type="common">Common carp</name>
    <dbReference type="NCBI Taxonomy" id="7962"/>
    <lineage>
        <taxon>Eukaryota</taxon>
        <taxon>Metazoa</taxon>
        <taxon>Chordata</taxon>
        <taxon>Craniata</taxon>
        <taxon>Vertebrata</taxon>
        <taxon>Euteleostomi</taxon>
        <taxon>Actinopterygii</taxon>
        <taxon>Neopterygii</taxon>
        <taxon>Teleostei</taxon>
        <taxon>Ostariophysi</taxon>
        <taxon>Cypriniformes</taxon>
        <taxon>Cyprinidae</taxon>
        <taxon>Cyprininae</taxon>
        <taxon>Cyprinus</taxon>
    </lineage>
</organism>
<evidence type="ECO:0000259" key="3">
    <source>
        <dbReference type="Pfam" id="PF13863"/>
    </source>
</evidence>
<feature type="compositionally biased region" description="Basic and acidic residues" evidence="2">
    <location>
        <begin position="211"/>
        <end position="230"/>
    </location>
</feature>
<evidence type="ECO:0000256" key="1">
    <source>
        <dbReference type="ARBA" id="ARBA00023054"/>
    </source>
</evidence>
<dbReference type="PANTHER" id="PTHR21683:SF3">
    <property type="entry name" value="CILIA AND FLAGELLA ASSOCIATED PROTEIN 100"/>
    <property type="match status" value="1"/>
</dbReference>
<proteinExistence type="predicted"/>
<feature type="compositionally biased region" description="Low complexity" evidence="2">
    <location>
        <begin position="236"/>
        <end position="250"/>
    </location>
</feature>
<reference evidence="4" key="1">
    <citation type="submission" date="2025-08" db="UniProtKB">
        <authorList>
            <consortium name="Ensembl"/>
        </authorList>
    </citation>
    <scope>IDENTIFICATION</scope>
</reference>
<feature type="domain" description="DUF4200" evidence="3">
    <location>
        <begin position="127"/>
        <end position="189"/>
    </location>
</feature>
<protein>
    <recommendedName>
        <fullName evidence="3">DUF4200 domain-containing protein</fullName>
    </recommendedName>
</protein>
<evidence type="ECO:0000256" key="2">
    <source>
        <dbReference type="SAM" id="MobiDB-lite"/>
    </source>
</evidence>
<dbReference type="AlphaFoldDB" id="A0A8C2HH54"/>
<keyword evidence="1" id="KW-0175">Coiled coil</keyword>
<dbReference type="Proteomes" id="UP000694701">
    <property type="component" value="Unplaced"/>
</dbReference>
<sequence length="387" mass="45449">MSSLYSNGLQKSSDDVNPFKIPEHNNLFQMRNKEKSQRKLKMKFAARIRAGQTRLKKELKEESNIPVTHNHAQLQITPARRVSMKDPNVDKGGMNEYITKKRELFLLECSLAVKKGKIQLLEQMATEEEVKLTRAIKIAEQETKVKLEEVAEIKKIISKMVAIKRYEQIYEDILKEYKKYKEFLLMLSPPEWQEKQRSKSRHSTVSPNTEKTGRKNQKEQRKKDSGERRVARGFLSSQEARASSRQSVSAPGTDSSDCECNTFIFNSREKERAAELEMKAKLFSFEQHKPEDQVRYLSFVVLLCQVLSTESSVSSMFFNFFLLFRLHDEKIYLQMKQQEERQKKALERSQSVKKLMPHSQPPVRKHQTNKNTEATKWENEEFLYFFC</sequence>
<name>A0A8C2HH54_CYPCA</name>
<dbReference type="GO" id="GO:0005856">
    <property type="term" value="C:cytoskeleton"/>
    <property type="evidence" value="ECO:0007669"/>
    <property type="project" value="UniProtKB-ARBA"/>
</dbReference>